<evidence type="ECO:0000313" key="2">
    <source>
        <dbReference type="EMBL" id="CAB0001202.1"/>
    </source>
</evidence>
<gene>
    <name evidence="2" type="ORF">NTEN_LOCUS6989</name>
</gene>
<sequence>MERRTMFVLSQLHSSETVCEMRARKQSEKRIRGFSVRKLTSRNRLIVFFIRSSPALDHTCNTRRSIVIFIVRRTLGRPVSVRISAFLFIFSNIFCVKISVRFRTATRKMLSSGFIGAIHVKLCSQVPHQDLLEAPSGSFFQDRGSRTTQRIPSAETRPAFFDQRFENLQASTPS</sequence>
<keyword evidence="1" id="KW-0472">Membrane</keyword>
<dbReference type="AlphaFoldDB" id="A0A6H5GEC2"/>
<proteinExistence type="predicted"/>
<keyword evidence="3" id="KW-1185">Reference proteome</keyword>
<dbReference type="Proteomes" id="UP000479000">
    <property type="component" value="Unassembled WGS sequence"/>
</dbReference>
<accession>A0A6H5GEC2</accession>
<reference evidence="2 3" key="1">
    <citation type="submission" date="2020-02" db="EMBL/GenBank/DDBJ databases">
        <authorList>
            <person name="Ferguson B K."/>
        </authorList>
    </citation>
    <scope>NUCLEOTIDE SEQUENCE [LARGE SCALE GENOMIC DNA]</scope>
</reference>
<feature type="non-terminal residue" evidence="2">
    <location>
        <position position="174"/>
    </location>
</feature>
<protein>
    <submittedName>
        <fullName evidence="2">Uncharacterized protein</fullName>
    </submittedName>
</protein>
<organism evidence="2 3">
    <name type="scientific">Nesidiocoris tenuis</name>
    <dbReference type="NCBI Taxonomy" id="355587"/>
    <lineage>
        <taxon>Eukaryota</taxon>
        <taxon>Metazoa</taxon>
        <taxon>Ecdysozoa</taxon>
        <taxon>Arthropoda</taxon>
        <taxon>Hexapoda</taxon>
        <taxon>Insecta</taxon>
        <taxon>Pterygota</taxon>
        <taxon>Neoptera</taxon>
        <taxon>Paraneoptera</taxon>
        <taxon>Hemiptera</taxon>
        <taxon>Heteroptera</taxon>
        <taxon>Panheteroptera</taxon>
        <taxon>Cimicomorpha</taxon>
        <taxon>Miridae</taxon>
        <taxon>Dicyphina</taxon>
        <taxon>Nesidiocoris</taxon>
    </lineage>
</organism>
<dbReference type="EMBL" id="CADCXU010010442">
    <property type="protein sequence ID" value="CAB0001202.1"/>
    <property type="molecule type" value="Genomic_DNA"/>
</dbReference>
<feature type="transmembrane region" description="Helical" evidence="1">
    <location>
        <begin position="79"/>
        <end position="100"/>
    </location>
</feature>
<keyword evidence="1" id="KW-0812">Transmembrane</keyword>
<keyword evidence="1" id="KW-1133">Transmembrane helix</keyword>
<evidence type="ECO:0000313" key="3">
    <source>
        <dbReference type="Proteomes" id="UP000479000"/>
    </source>
</evidence>
<evidence type="ECO:0000256" key="1">
    <source>
        <dbReference type="SAM" id="Phobius"/>
    </source>
</evidence>
<name>A0A6H5GEC2_9HEMI</name>